<dbReference type="AlphaFoldDB" id="A0A286DCK5"/>
<dbReference type="EMBL" id="OCND01000009">
    <property type="protein sequence ID" value="SOD56373.1"/>
    <property type="molecule type" value="Genomic_DNA"/>
</dbReference>
<evidence type="ECO:0000313" key="2">
    <source>
        <dbReference type="EMBL" id="SOD56373.1"/>
    </source>
</evidence>
<dbReference type="SUPFAM" id="SSF143422">
    <property type="entry name" value="Transposase IS200-like"/>
    <property type="match status" value="1"/>
</dbReference>
<dbReference type="GO" id="GO:0043565">
    <property type="term" value="F:sequence-specific DNA binding"/>
    <property type="evidence" value="ECO:0007669"/>
    <property type="project" value="TreeGrafter"/>
</dbReference>
<dbReference type="InterPro" id="IPR052715">
    <property type="entry name" value="RAYT_transposase"/>
</dbReference>
<organism evidence="2 3">
    <name type="scientific">Pseudoxanthomonas wuyuanensis</name>
    <dbReference type="NCBI Taxonomy" id="1073196"/>
    <lineage>
        <taxon>Bacteria</taxon>
        <taxon>Pseudomonadati</taxon>
        <taxon>Pseudomonadota</taxon>
        <taxon>Gammaproteobacteria</taxon>
        <taxon>Lysobacterales</taxon>
        <taxon>Lysobacteraceae</taxon>
        <taxon>Pseudoxanthomonas</taxon>
    </lineage>
</organism>
<feature type="domain" description="Transposase IS200-like" evidence="1">
    <location>
        <begin position="21"/>
        <end position="135"/>
    </location>
</feature>
<accession>A0A286DCK5</accession>
<dbReference type="RefSeq" id="WP_097123106.1">
    <property type="nucleotide sequence ID" value="NZ_OCND01000009.1"/>
</dbReference>
<name>A0A286DCK5_9GAMM</name>
<evidence type="ECO:0000313" key="3">
    <source>
        <dbReference type="Proteomes" id="UP000219374"/>
    </source>
</evidence>
<dbReference type="Proteomes" id="UP000219374">
    <property type="component" value="Unassembled WGS sequence"/>
</dbReference>
<dbReference type="NCBIfam" id="NF047646">
    <property type="entry name" value="REP_Tyr_transpos"/>
    <property type="match status" value="1"/>
</dbReference>
<proteinExistence type="predicted"/>
<sequence length="179" mass="21137">MFPALFACHRDCMPRYRRYFSQHQTVFLTLAAHLRKPWLSDDTAKTIVLDALREIRERHPFVHLGHVLLNDHLHLLIRPADATGTPQLISSFKLNVLARMRIQGADGRLWQPRYHDHIVRDDDDFARHLDYLHFNPVKHGLVENASDWRWSSLSAWQARGVYPSDWGAQMPERIRNMRE</sequence>
<dbReference type="SMART" id="SM01321">
    <property type="entry name" value="Y1_Tnp"/>
    <property type="match status" value="1"/>
</dbReference>
<dbReference type="PANTHER" id="PTHR36966">
    <property type="entry name" value="REP-ASSOCIATED TYROSINE TRANSPOSASE"/>
    <property type="match status" value="1"/>
</dbReference>
<gene>
    <name evidence="2" type="ORF">SAMN06296416_109101</name>
</gene>
<dbReference type="OrthoDB" id="9794403at2"/>
<evidence type="ECO:0000259" key="1">
    <source>
        <dbReference type="SMART" id="SM01321"/>
    </source>
</evidence>
<reference evidence="2 3" key="1">
    <citation type="submission" date="2017-09" db="EMBL/GenBank/DDBJ databases">
        <authorList>
            <person name="Ehlers B."/>
            <person name="Leendertz F.H."/>
        </authorList>
    </citation>
    <scope>NUCLEOTIDE SEQUENCE [LARGE SCALE GENOMIC DNA]</scope>
    <source>
        <strain evidence="2 3">CGMCC 1.10978</strain>
    </source>
</reference>
<dbReference type="Gene3D" id="3.30.70.1290">
    <property type="entry name" value="Transposase IS200-like"/>
    <property type="match status" value="1"/>
</dbReference>
<dbReference type="GO" id="GO:0004803">
    <property type="term" value="F:transposase activity"/>
    <property type="evidence" value="ECO:0007669"/>
    <property type="project" value="InterPro"/>
</dbReference>
<dbReference type="InterPro" id="IPR002686">
    <property type="entry name" value="Transposase_17"/>
</dbReference>
<dbReference type="PANTHER" id="PTHR36966:SF1">
    <property type="entry name" value="REP-ASSOCIATED TYROSINE TRANSPOSASE"/>
    <property type="match status" value="1"/>
</dbReference>
<keyword evidence="3" id="KW-1185">Reference proteome</keyword>
<dbReference type="InterPro" id="IPR036515">
    <property type="entry name" value="Transposase_17_sf"/>
</dbReference>
<dbReference type="GO" id="GO:0006313">
    <property type="term" value="P:DNA transposition"/>
    <property type="evidence" value="ECO:0007669"/>
    <property type="project" value="InterPro"/>
</dbReference>
<protein>
    <submittedName>
        <fullName evidence="2">Putative transposase</fullName>
    </submittedName>
</protein>